<feature type="region of interest" description="Disordered" evidence="1">
    <location>
        <begin position="45"/>
        <end position="74"/>
    </location>
</feature>
<proteinExistence type="predicted"/>
<gene>
    <name evidence="2" type="ORF">HLRTI_003117</name>
</gene>
<dbReference type="EMBL" id="AFNT02000051">
    <property type="protein sequence ID" value="ERJ04886.1"/>
    <property type="molecule type" value="Genomic_DNA"/>
</dbReference>
<reference evidence="2 3" key="2">
    <citation type="journal article" date="2013" name="PLoS ONE">
        <title>INDIGO - INtegrated Data Warehouse of MIcrobial GenOmes with Examples from the Red Sea Extremophiles.</title>
        <authorList>
            <person name="Alam I."/>
            <person name="Antunes A."/>
            <person name="Kamau A.A."/>
            <person name="Ba Alawi W."/>
            <person name="Kalkatawi M."/>
            <person name="Stingl U."/>
            <person name="Bajic V.B."/>
        </authorList>
    </citation>
    <scope>NUCLEOTIDE SEQUENCE [LARGE SCALE GENOMIC DNA]</scope>
    <source>
        <strain evidence="2 3">SARL4B</strain>
    </source>
</reference>
<comment type="caution">
    <text evidence="2">The sequence shown here is derived from an EMBL/GenBank/DDBJ whole genome shotgun (WGS) entry which is preliminary data.</text>
</comment>
<feature type="non-terminal residue" evidence="2">
    <location>
        <position position="147"/>
    </location>
</feature>
<feature type="compositionally biased region" description="Basic and acidic residues" evidence="1">
    <location>
        <begin position="128"/>
        <end position="137"/>
    </location>
</feature>
<feature type="region of interest" description="Disordered" evidence="1">
    <location>
        <begin position="128"/>
        <end position="147"/>
    </location>
</feature>
<protein>
    <submittedName>
        <fullName evidence="2">Uncharacterized protein</fullName>
    </submittedName>
</protein>
<feature type="compositionally biased region" description="Basic residues" evidence="1">
    <location>
        <begin position="60"/>
        <end position="74"/>
    </location>
</feature>
<evidence type="ECO:0000313" key="3">
    <source>
        <dbReference type="Proteomes" id="UP000003861"/>
    </source>
</evidence>
<name>U2DYL1_9EURY</name>
<organism evidence="2 3">
    <name type="scientific">Halorhabdus tiamatea SARL4B</name>
    <dbReference type="NCBI Taxonomy" id="1033806"/>
    <lineage>
        <taxon>Archaea</taxon>
        <taxon>Methanobacteriati</taxon>
        <taxon>Methanobacteriota</taxon>
        <taxon>Stenosarchaea group</taxon>
        <taxon>Halobacteria</taxon>
        <taxon>Halobacteriales</taxon>
        <taxon>Haloarculaceae</taxon>
        <taxon>Halorhabdus</taxon>
    </lineage>
</organism>
<sequence>MKLGAGAALSPIIADSVQAKQSKHNDLAQIIDTYEEEHGSVTEINVVNRDDLRNGNKNNRNTKKRKKSGKGKKKTRTLELEYIFDDGYCEEVRMKQLASRKSMVKFGNEKVKYELSKEKLSDFENKAKRLRKQDSRERKKWVVSQSP</sequence>
<dbReference type="AlphaFoldDB" id="U2DYL1"/>
<evidence type="ECO:0000256" key="1">
    <source>
        <dbReference type="SAM" id="MobiDB-lite"/>
    </source>
</evidence>
<evidence type="ECO:0000313" key="2">
    <source>
        <dbReference type="EMBL" id="ERJ04886.1"/>
    </source>
</evidence>
<dbReference type="RefSeq" id="WP_008523887.1">
    <property type="nucleotide sequence ID" value="NZ_AFNT02000051.1"/>
</dbReference>
<dbReference type="Proteomes" id="UP000003861">
    <property type="component" value="Unassembled WGS sequence"/>
</dbReference>
<reference evidence="2 3" key="1">
    <citation type="journal article" date="2011" name="J. Bacteriol.">
        <title>Genome sequence of Halorhabdus tiamatea, the first archaeon isolated from a deep-sea anoxic brine lake.</title>
        <authorList>
            <person name="Antunes A."/>
            <person name="Alam I."/>
            <person name="Bajic V.B."/>
            <person name="Stingl U."/>
        </authorList>
    </citation>
    <scope>NUCLEOTIDE SEQUENCE [LARGE SCALE GENOMIC DNA]</scope>
    <source>
        <strain evidence="2 3">SARL4B</strain>
    </source>
</reference>
<accession>U2DYL1</accession>